<evidence type="ECO:0000313" key="2">
    <source>
        <dbReference type="EMBL" id="PWZ39982.1"/>
    </source>
</evidence>
<dbReference type="EMBL" id="NCVQ01000003">
    <property type="protein sequence ID" value="PWZ39982.1"/>
    <property type="molecule type" value="Genomic_DNA"/>
</dbReference>
<name>A0A3L6FYI0_MAIZE</name>
<proteinExistence type="predicted"/>
<dbReference type="AlphaFoldDB" id="A0A3L6FYI0"/>
<gene>
    <name evidence="2" type="ORF">Zm00014a_025736</name>
</gene>
<reference evidence="2" key="1">
    <citation type="journal article" date="2018" name="Nat. Genet.">
        <title>Extensive intraspecific gene order and gene structural variations between Mo17 and other maize genomes.</title>
        <authorList>
            <person name="Sun S."/>
            <person name="Zhou Y."/>
            <person name="Chen J."/>
            <person name="Shi J."/>
            <person name="Zhao H."/>
            <person name="Zhao H."/>
            <person name="Song W."/>
            <person name="Zhang M."/>
            <person name="Cui Y."/>
            <person name="Dong X."/>
            <person name="Liu H."/>
            <person name="Ma X."/>
            <person name="Jiao Y."/>
            <person name="Wang B."/>
            <person name="Wei X."/>
            <person name="Stein J.C."/>
            <person name="Glaubitz J.C."/>
            <person name="Lu F."/>
            <person name="Yu G."/>
            <person name="Liang C."/>
            <person name="Fengler K."/>
            <person name="Li B."/>
            <person name="Rafalski A."/>
            <person name="Schnable P.S."/>
            <person name="Ware D.H."/>
            <person name="Buckler E.S."/>
            <person name="Lai J."/>
        </authorList>
    </citation>
    <scope>NUCLEOTIDE SEQUENCE [LARGE SCALE GENOMIC DNA]</scope>
    <source>
        <tissue evidence="2">Seedling</tissue>
    </source>
</reference>
<dbReference type="ExpressionAtlas" id="A0A3L6FYI0">
    <property type="expression patterns" value="baseline and differential"/>
</dbReference>
<sequence length="88" mass="9335">MAPRDPKEDGFGVGGAADPEADIEAPLLVSSGSSFLLDPALEDGGGGDEEQRRRRRRFLHGSHTHSNTTSQVALVGADVCPIESLDYE</sequence>
<organism evidence="2">
    <name type="scientific">Zea mays</name>
    <name type="common">Maize</name>
    <dbReference type="NCBI Taxonomy" id="4577"/>
    <lineage>
        <taxon>Eukaryota</taxon>
        <taxon>Viridiplantae</taxon>
        <taxon>Streptophyta</taxon>
        <taxon>Embryophyta</taxon>
        <taxon>Tracheophyta</taxon>
        <taxon>Spermatophyta</taxon>
        <taxon>Magnoliopsida</taxon>
        <taxon>Liliopsida</taxon>
        <taxon>Poales</taxon>
        <taxon>Poaceae</taxon>
        <taxon>PACMAD clade</taxon>
        <taxon>Panicoideae</taxon>
        <taxon>Andropogonodae</taxon>
        <taxon>Andropogoneae</taxon>
        <taxon>Tripsacinae</taxon>
        <taxon>Zea</taxon>
    </lineage>
</organism>
<protein>
    <submittedName>
        <fullName evidence="2">Uncharacterized protein</fullName>
    </submittedName>
</protein>
<accession>A0A3L6FYI0</accession>
<feature type="compositionally biased region" description="Basic and acidic residues" evidence="1">
    <location>
        <begin position="1"/>
        <end position="10"/>
    </location>
</feature>
<dbReference type="Proteomes" id="UP000251960">
    <property type="component" value="Chromosome 2"/>
</dbReference>
<feature type="region of interest" description="Disordered" evidence="1">
    <location>
        <begin position="1"/>
        <end position="23"/>
    </location>
</feature>
<comment type="caution">
    <text evidence="2">The sequence shown here is derived from an EMBL/GenBank/DDBJ whole genome shotgun (WGS) entry which is preliminary data.</text>
</comment>
<evidence type="ECO:0000256" key="1">
    <source>
        <dbReference type="SAM" id="MobiDB-lite"/>
    </source>
</evidence>